<dbReference type="EMBL" id="JACGWO010000011">
    <property type="protein sequence ID" value="KAK4415071.1"/>
    <property type="molecule type" value="Genomic_DNA"/>
</dbReference>
<reference evidence="2" key="2">
    <citation type="journal article" date="2024" name="Plant">
        <title>Genomic evolution and insights into agronomic trait innovations of Sesamum species.</title>
        <authorList>
            <person name="Miao H."/>
            <person name="Wang L."/>
            <person name="Qu L."/>
            <person name="Liu H."/>
            <person name="Sun Y."/>
            <person name="Le M."/>
            <person name="Wang Q."/>
            <person name="Wei S."/>
            <person name="Zheng Y."/>
            <person name="Lin W."/>
            <person name="Duan Y."/>
            <person name="Cao H."/>
            <person name="Xiong S."/>
            <person name="Wang X."/>
            <person name="Wei L."/>
            <person name="Li C."/>
            <person name="Ma Q."/>
            <person name="Ju M."/>
            <person name="Zhao R."/>
            <person name="Li G."/>
            <person name="Mu C."/>
            <person name="Tian Q."/>
            <person name="Mei H."/>
            <person name="Zhang T."/>
            <person name="Gao T."/>
            <person name="Zhang H."/>
        </authorList>
    </citation>
    <scope>NUCLEOTIDE SEQUENCE</scope>
    <source>
        <strain evidence="2">3651</strain>
    </source>
</reference>
<proteinExistence type="predicted"/>
<evidence type="ECO:0000313" key="2">
    <source>
        <dbReference type="EMBL" id="KAK4415071.1"/>
    </source>
</evidence>
<accession>A0AAE2CAL7</accession>
<gene>
    <name evidence="2" type="ORF">Salat_2614200</name>
</gene>
<dbReference type="Proteomes" id="UP001293254">
    <property type="component" value="Unassembled WGS sequence"/>
</dbReference>
<feature type="region of interest" description="Disordered" evidence="1">
    <location>
        <begin position="13"/>
        <end position="57"/>
    </location>
</feature>
<organism evidence="2 3">
    <name type="scientific">Sesamum alatum</name>
    <dbReference type="NCBI Taxonomy" id="300844"/>
    <lineage>
        <taxon>Eukaryota</taxon>
        <taxon>Viridiplantae</taxon>
        <taxon>Streptophyta</taxon>
        <taxon>Embryophyta</taxon>
        <taxon>Tracheophyta</taxon>
        <taxon>Spermatophyta</taxon>
        <taxon>Magnoliopsida</taxon>
        <taxon>eudicotyledons</taxon>
        <taxon>Gunneridae</taxon>
        <taxon>Pentapetalae</taxon>
        <taxon>asterids</taxon>
        <taxon>lamiids</taxon>
        <taxon>Lamiales</taxon>
        <taxon>Pedaliaceae</taxon>
        <taxon>Sesamum</taxon>
    </lineage>
</organism>
<dbReference type="AlphaFoldDB" id="A0AAE2CAL7"/>
<comment type="caution">
    <text evidence="2">The sequence shown here is derived from an EMBL/GenBank/DDBJ whole genome shotgun (WGS) entry which is preliminary data.</text>
</comment>
<name>A0AAE2CAL7_9LAMI</name>
<evidence type="ECO:0000313" key="3">
    <source>
        <dbReference type="Proteomes" id="UP001293254"/>
    </source>
</evidence>
<feature type="compositionally biased region" description="Basic and acidic residues" evidence="1">
    <location>
        <begin position="48"/>
        <end position="57"/>
    </location>
</feature>
<keyword evidence="3" id="KW-1185">Reference proteome</keyword>
<reference evidence="2" key="1">
    <citation type="submission" date="2020-06" db="EMBL/GenBank/DDBJ databases">
        <authorList>
            <person name="Li T."/>
            <person name="Hu X."/>
            <person name="Zhang T."/>
            <person name="Song X."/>
            <person name="Zhang H."/>
            <person name="Dai N."/>
            <person name="Sheng W."/>
            <person name="Hou X."/>
            <person name="Wei L."/>
        </authorList>
    </citation>
    <scope>NUCLEOTIDE SEQUENCE</scope>
    <source>
        <strain evidence="2">3651</strain>
        <tissue evidence="2">Leaf</tissue>
    </source>
</reference>
<sequence>MCKIIQKRRYDCTLLKSPPSTPASSTSSGDHEGERPTDPSPTPPKDASSIEERSSRDKYVASMTLTEGQSLLLDDREGYSTTNFLKTLRNPLDRTYVDNLPHSRALSLFDSYFNKGSPFRGHPTSGDSSFLDEYAGLADVPQPDKETPWVLQETPLLTEQHPILVDLTDQEMKIGLRKLQKLLWQNSLAELEGLPVAEQLQSNSKLQICFFQINSYFPVKFLNFSSDNGYFYSF</sequence>
<protein>
    <submittedName>
        <fullName evidence="2">Uncharacterized protein</fullName>
    </submittedName>
</protein>
<evidence type="ECO:0000256" key="1">
    <source>
        <dbReference type="SAM" id="MobiDB-lite"/>
    </source>
</evidence>